<comment type="catalytic activity">
    <reaction evidence="1">
        <text>4-demethylwyosine(37) in tRNA(Phe) + S-adenosyl-L-methionine = 4-demethyl-7-[(3S)-3-amino-3-carboxypropyl]wyosine(37) in tRNA(Phe) + S-methyl-5'-thioadenosine + H(+)</text>
        <dbReference type="Rhea" id="RHEA:36355"/>
        <dbReference type="Rhea" id="RHEA-COMP:10164"/>
        <dbReference type="Rhea" id="RHEA-COMP:10378"/>
        <dbReference type="ChEBI" id="CHEBI:15378"/>
        <dbReference type="ChEBI" id="CHEBI:17509"/>
        <dbReference type="ChEBI" id="CHEBI:59789"/>
        <dbReference type="ChEBI" id="CHEBI:64315"/>
        <dbReference type="ChEBI" id="CHEBI:73550"/>
        <dbReference type="EC" id="2.5.1.114"/>
    </reaction>
</comment>
<keyword evidence="2" id="KW-0949">S-adenosyl-L-methionine</keyword>
<dbReference type="GO" id="GO:0030488">
    <property type="term" value="P:tRNA methylation"/>
    <property type="evidence" value="ECO:0007669"/>
    <property type="project" value="TreeGrafter"/>
</dbReference>
<proteinExistence type="inferred from homology"/>
<comment type="pathway">
    <text evidence="2">tRNA modification; wybutosine-tRNA(Phe) biosynthesis.</text>
</comment>
<evidence type="ECO:0000256" key="4">
    <source>
        <dbReference type="SAM" id="MobiDB-lite"/>
    </source>
</evidence>
<dbReference type="Proteomes" id="UP000184499">
    <property type="component" value="Unassembled WGS sequence"/>
</dbReference>
<dbReference type="RefSeq" id="XP_067477729.1">
    <property type="nucleotide sequence ID" value="XM_067618069.1"/>
</dbReference>
<dbReference type="UniPathway" id="UPA00375"/>
<dbReference type="OMA" id="FELNPWS"/>
<dbReference type="GO" id="GO:0008175">
    <property type="term" value="F:tRNA methyltransferase activity"/>
    <property type="evidence" value="ECO:0007669"/>
    <property type="project" value="TreeGrafter"/>
</dbReference>
<feature type="compositionally biased region" description="Low complexity" evidence="4">
    <location>
        <begin position="7"/>
        <end position="47"/>
    </location>
</feature>
<name>A0A1L9UFQ4_ASPBC</name>
<dbReference type="SUPFAM" id="SSF53335">
    <property type="entry name" value="S-adenosyl-L-methionine-dependent methyltransferases"/>
    <property type="match status" value="1"/>
</dbReference>
<feature type="domain" description="SAM-dependent methyltransferase TRM5/TYW2-type" evidence="5">
    <location>
        <begin position="135"/>
        <end position="462"/>
    </location>
</feature>
<evidence type="ECO:0000256" key="2">
    <source>
        <dbReference type="PIRNR" id="PIRNR038972"/>
    </source>
</evidence>
<dbReference type="GeneID" id="93570557"/>
<keyword evidence="3" id="KW-0175">Coiled coil</keyword>
<evidence type="ECO:0000313" key="6">
    <source>
        <dbReference type="EMBL" id="OJJ70481.1"/>
    </source>
</evidence>
<dbReference type="VEuPathDB" id="FungiDB:ASPBRDRAFT_128565"/>
<keyword evidence="2" id="KW-0819">tRNA processing</keyword>
<comment type="function">
    <text evidence="2">S-adenosyl-L-methionine-dependent transferase that acts as a component of the wybutosine biosynthesis pathway. Wybutosine is a hyper modified guanosine with a tricyclic base found at the 3'-position adjacent to the anticodon of eukaryotic phenylalanine tRNA. Catalyzes the transfer of the alpha-amino-alpha-carboxypropyl (acp) group from S-adenosyl-L-methionine to the C-7 position of 4-demethylwyosine (imG-14) to produce wybutosine-86.</text>
</comment>
<protein>
    <recommendedName>
        <fullName evidence="2">tRNA wybutosine-synthesizing protein 2</fullName>
        <shortName evidence="2">tRNA-yW-synthesizing protein 2</shortName>
    </recommendedName>
    <alternativeName>
        <fullName evidence="2">tRNA(Phe) (4-demethylwyosine(37)-C(7)) aminocarboxypropyltransferase</fullName>
    </alternativeName>
</protein>
<dbReference type="OrthoDB" id="2387925at2759"/>
<dbReference type="GO" id="GO:0102522">
    <property type="term" value="F:tRNA 4-demethylwyosine alpha-amino-alpha-carboxypropyltransferase activity"/>
    <property type="evidence" value="ECO:0007669"/>
    <property type="project" value="UniProtKB-EC"/>
</dbReference>
<comment type="subcellular location">
    <subcellularLocation>
        <location evidence="2">Cytoplasm</location>
    </subcellularLocation>
</comment>
<dbReference type="GO" id="GO:0031591">
    <property type="term" value="P:wybutosine biosynthetic process"/>
    <property type="evidence" value="ECO:0007669"/>
    <property type="project" value="InterPro"/>
</dbReference>
<dbReference type="GO" id="GO:0008757">
    <property type="term" value="F:S-adenosylmethionine-dependent methyltransferase activity"/>
    <property type="evidence" value="ECO:0007669"/>
    <property type="project" value="InterPro"/>
</dbReference>
<dbReference type="EMBL" id="KV878686">
    <property type="protein sequence ID" value="OJJ70481.1"/>
    <property type="molecule type" value="Genomic_DNA"/>
</dbReference>
<evidence type="ECO:0000256" key="1">
    <source>
        <dbReference type="ARBA" id="ARBA00049400"/>
    </source>
</evidence>
<sequence>MLPPPDNLDSTTDTTTITSNPSPLPLTNGNATTTTTTKNQNNNQNNHNHPRKPKPTLLNPLQKGITTYLTHHHHHHNNNNDHDTILPTSSLPKRFTIYAPLLLLPVNALTTPPAWHALYDTLTPSQKTTLYECILSAFSRYNLTHIAINAPIALTDNQGTENRMRSPGGLLPLYGDFGPAPSTIANVDAPTSEDLSRALWVSTVQNHGIEQIWAPMYTMFSRGNVTEKARILGYDNHGNAMEGLEDMGMGEEGMSVVDMYAGIGYFVFSYLRRGVRRVWGWEINGWSVEGLRRGCMANGWGCRVVRIHGEEGVLDGGIGVEELVDGLRDGEDGDRVVVFHGDNRFAARILAQIKDVMEARGRWAPVRHVNLGLLPSSAAAWGDACRMVDRRLGGWLHVHENVDVRRIEEMRDQVTAEVGRLRAKALEVEDEGKVVAECRHVEQVKTYAPGVMHCVFDVKVPALEL</sequence>
<keyword evidence="7" id="KW-1185">Reference proteome</keyword>
<keyword evidence="2" id="KW-0963">Cytoplasm</keyword>
<dbReference type="InterPro" id="IPR026274">
    <property type="entry name" value="tRNA_wybutosine_synth_prot_2"/>
</dbReference>
<dbReference type="STRING" id="767769.A0A1L9UFQ4"/>
<evidence type="ECO:0000313" key="7">
    <source>
        <dbReference type="Proteomes" id="UP000184499"/>
    </source>
</evidence>
<dbReference type="PANTHER" id="PTHR23245:SF25">
    <property type="entry name" value="TRNA WYBUTOSINE-SYNTHESIZING PROTEIN 2 HOMOLOG"/>
    <property type="match status" value="1"/>
</dbReference>
<dbReference type="PANTHER" id="PTHR23245">
    <property type="entry name" value="TRNA METHYLTRANSFERASE"/>
    <property type="match status" value="1"/>
</dbReference>
<evidence type="ECO:0000256" key="3">
    <source>
        <dbReference type="SAM" id="Coils"/>
    </source>
</evidence>
<comment type="similarity">
    <text evidence="2">Belongs to the class I-like SAM-binding methyltransferase superfamily. TRM5/TYW2 family.</text>
</comment>
<dbReference type="AlphaFoldDB" id="A0A1L9UFQ4"/>
<dbReference type="Gene3D" id="3.40.50.150">
    <property type="entry name" value="Vaccinia Virus protein VP39"/>
    <property type="match status" value="1"/>
</dbReference>
<keyword evidence="2" id="KW-0808">Transferase</keyword>
<evidence type="ECO:0000259" key="5">
    <source>
        <dbReference type="PROSITE" id="PS51684"/>
    </source>
</evidence>
<accession>A0A1L9UFQ4</accession>
<gene>
    <name evidence="6" type="ORF">ASPBRDRAFT_128565</name>
</gene>
<reference evidence="7" key="1">
    <citation type="journal article" date="2017" name="Genome Biol.">
        <title>Comparative genomics reveals high biological diversity and specific adaptations in the industrially and medically important fungal genus Aspergillus.</title>
        <authorList>
            <person name="de Vries R.P."/>
            <person name="Riley R."/>
            <person name="Wiebenga A."/>
            <person name="Aguilar-Osorio G."/>
            <person name="Amillis S."/>
            <person name="Uchima C.A."/>
            <person name="Anderluh G."/>
            <person name="Asadollahi M."/>
            <person name="Askin M."/>
            <person name="Barry K."/>
            <person name="Battaglia E."/>
            <person name="Bayram O."/>
            <person name="Benocci T."/>
            <person name="Braus-Stromeyer S.A."/>
            <person name="Caldana C."/>
            <person name="Canovas D."/>
            <person name="Cerqueira G.C."/>
            <person name="Chen F."/>
            <person name="Chen W."/>
            <person name="Choi C."/>
            <person name="Clum A."/>
            <person name="Dos Santos R.A."/>
            <person name="Damasio A.R."/>
            <person name="Diallinas G."/>
            <person name="Emri T."/>
            <person name="Fekete E."/>
            <person name="Flipphi M."/>
            <person name="Freyberg S."/>
            <person name="Gallo A."/>
            <person name="Gournas C."/>
            <person name="Habgood R."/>
            <person name="Hainaut M."/>
            <person name="Harispe M.L."/>
            <person name="Henrissat B."/>
            <person name="Hilden K.S."/>
            <person name="Hope R."/>
            <person name="Hossain A."/>
            <person name="Karabika E."/>
            <person name="Karaffa L."/>
            <person name="Karanyi Z."/>
            <person name="Krasevec N."/>
            <person name="Kuo A."/>
            <person name="Kusch H."/>
            <person name="LaButti K."/>
            <person name="Lagendijk E.L."/>
            <person name="Lapidus A."/>
            <person name="Levasseur A."/>
            <person name="Lindquist E."/>
            <person name="Lipzen A."/>
            <person name="Logrieco A.F."/>
            <person name="MacCabe A."/>
            <person name="Maekelae M.R."/>
            <person name="Malavazi I."/>
            <person name="Melin P."/>
            <person name="Meyer V."/>
            <person name="Mielnichuk N."/>
            <person name="Miskei M."/>
            <person name="Molnar A.P."/>
            <person name="Mule G."/>
            <person name="Ngan C.Y."/>
            <person name="Orejas M."/>
            <person name="Orosz E."/>
            <person name="Ouedraogo J.P."/>
            <person name="Overkamp K.M."/>
            <person name="Park H.-S."/>
            <person name="Perrone G."/>
            <person name="Piumi F."/>
            <person name="Punt P.J."/>
            <person name="Ram A.F."/>
            <person name="Ramon A."/>
            <person name="Rauscher S."/>
            <person name="Record E."/>
            <person name="Riano-Pachon D.M."/>
            <person name="Robert V."/>
            <person name="Roehrig J."/>
            <person name="Ruller R."/>
            <person name="Salamov A."/>
            <person name="Salih N.S."/>
            <person name="Samson R.A."/>
            <person name="Sandor E."/>
            <person name="Sanguinetti M."/>
            <person name="Schuetze T."/>
            <person name="Sepcic K."/>
            <person name="Shelest E."/>
            <person name="Sherlock G."/>
            <person name="Sophianopoulou V."/>
            <person name="Squina F.M."/>
            <person name="Sun H."/>
            <person name="Susca A."/>
            <person name="Todd R.B."/>
            <person name="Tsang A."/>
            <person name="Unkles S.E."/>
            <person name="van de Wiele N."/>
            <person name="van Rossen-Uffink D."/>
            <person name="Oliveira J.V."/>
            <person name="Vesth T.C."/>
            <person name="Visser J."/>
            <person name="Yu J.-H."/>
            <person name="Zhou M."/>
            <person name="Andersen M.R."/>
            <person name="Archer D.B."/>
            <person name="Baker S.E."/>
            <person name="Benoit I."/>
            <person name="Brakhage A.A."/>
            <person name="Braus G.H."/>
            <person name="Fischer R."/>
            <person name="Frisvad J.C."/>
            <person name="Goldman G.H."/>
            <person name="Houbraken J."/>
            <person name="Oakley B."/>
            <person name="Pocsi I."/>
            <person name="Scazzocchio C."/>
            <person name="Seiboth B."/>
            <person name="vanKuyk P.A."/>
            <person name="Wortman J."/>
            <person name="Dyer P.S."/>
            <person name="Grigoriev I.V."/>
        </authorList>
    </citation>
    <scope>NUCLEOTIDE SEQUENCE [LARGE SCALE GENOMIC DNA]</scope>
    <source>
        <strain evidence="7">CBS 101740 / IMI 381727 / IBT 21946</strain>
    </source>
</reference>
<dbReference type="GO" id="GO:0005737">
    <property type="term" value="C:cytoplasm"/>
    <property type="evidence" value="ECO:0007669"/>
    <property type="project" value="UniProtKB-SubCell"/>
</dbReference>
<dbReference type="InterPro" id="IPR030382">
    <property type="entry name" value="MeTrfase_TRM5/TYW2"/>
</dbReference>
<feature type="coiled-coil region" evidence="3">
    <location>
        <begin position="404"/>
        <end position="431"/>
    </location>
</feature>
<feature type="region of interest" description="Disordered" evidence="4">
    <location>
        <begin position="1"/>
        <end position="59"/>
    </location>
</feature>
<organism evidence="6 7">
    <name type="scientific">Aspergillus brasiliensis (strain CBS 101740 / IMI 381727 / IBT 21946)</name>
    <dbReference type="NCBI Taxonomy" id="767769"/>
    <lineage>
        <taxon>Eukaryota</taxon>
        <taxon>Fungi</taxon>
        <taxon>Dikarya</taxon>
        <taxon>Ascomycota</taxon>
        <taxon>Pezizomycotina</taxon>
        <taxon>Eurotiomycetes</taxon>
        <taxon>Eurotiomycetidae</taxon>
        <taxon>Eurotiales</taxon>
        <taxon>Aspergillaceae</taxon>
        <taxon>Aspergillus</taxon>
        <taxon>Aspergillus subgen. Circumdati</taxon>
    </lineage>
</organism>
<dbReference type="InterPro" id="IPR029063">
    <property type="entry name" value="SAM-dependent_MTases_sf"/>
</dbReference>
<dbReference type="PIRSF" id="PIRSF038972">
    <property type="entry name" value="Trm12"/>
    <property type="match status" value="1"/>
</dbReference>
<dbReference type="PROSITE" id="PS51684">
    <property type="entry name" value="SAM_MT_TRM5_TYW2"/>
    <property type="match status" value="1"/>
</dbReference>